<keyword evidence="5" id="KW-0560">Oxidoreductase</keyword>
<organism evidence="7 8">
    <name type="scientific">Pollutimonas harenae</name>
    <dbReference type="NCBI Taxonomy" id="657015"/>
    <lineage>
        <taxon>Bacteria</taxon>
        <taxon>Pseudomonadati</taxon>
        <taxon>Pseudomonadota</taxon>
        <taxon>Betaproteobacteria</taxon>
        <taxon>Burkholderiales</taxon>
        <taxon>Alcaligenaceae</taxon>
        <taxon>Pollutimonas</taxon>
    </lineage>
</organism>
<evidence type="ECO:0000256" key="4">
    <source>
        <dbReference type="ARBA" id="ARBA00022857"/>
    </source>
</evidence>
<evidence type="ECO:0000256" key="3">
    <source>
        <dbReference type="ARBA" id="ARBA00022643"/>
    </source>
</evidence>
<dbReference type="InterPro" id="IPR044152">
    <property type="entry name" value="YqjM-like"/>
</dbReference>
<evidence type="ECO:0000313" key="8">
    <source>
        <dbReference type="Proteomes" id="UP000554144"/>
    </source>
</evidence>
<dbReference type="GO" id="GO:0050661">
    <property type="term" value="F:NADP binding"/>
    <property type="evidence" value="ECO:0007669"/>
    <property type="project" value="InterPro"/>
</dbReference>
<evidence type="ECO:0000259" key="6">
    <source>
        <dbReference type="Pfam" id="PF00724"/>
    </source>
</evidence>
<dbReference type="PANTHER" id="PTHR43303:SF4">
    <property type="entry name" value="NADPH DEHYDROGENASE C23G7.10C-RELATED"/>
    <property type="match status" value="1"/>
</dbReference>
<name>A0A853GVL5_9BURK</name>
<dbReference type="GO" id="GO:0010181">
    <property type="term" value="F:FMN binding"/>
    <property type="evidence" value="ECO:0007669"/>
    <property type="project" value="InterPro"/>
</dbReference>
<keyword evidence="3" id="KW-0288">FMN</keyword>
<keyword evidence="4" id="KW-0521">NADP</keyword>
<dbReference type="Proteomes" id="UP000554144">
    <property type="component" value="Unassembled WGS sequence"/>
</dbReference>
<keyword evidence="8" id="KW-1185">Reference proteome</keyword>
<accession>A0A853GVL5</accession>
<evidence type="ECO:0000256" key="1">
    <source>
        <dbReference type="ARBA" id="ARBA00001917"/>
    </source>
</evidence>
<dbReference type="Pfam" id="PF00724">
    <property type="entry name" value="Oxidored_FMN"/>
    <property type="match status" value="1"/>
</dbReference>
<gene>
    <name evidence="7" type="ORF">H0A62_04295</name>
</gene>
<comment type="cofactor">
    <cofactor evidence="1">
        <name>FMN</name>
        <dbReference type="ChEBI" id="CHEBI:58210"/>
    </cofactor>
</comment>
<dbReference type="OrthoDB" id="8523426at2"/>
<dbReference type="CDD" id="cd02932">
    <property type="entry name" value="OYE_YqiM_FMN"/>
    <property type="match status" value="1"/>
</dbReference>
<proteinExistence type="predicted"/>
<dbReference type="Gene3D" id="3.20.20.70">
    <property type="entry name" value="Aldolase class I"/>
    <property type="match status" value="1"/>
</dbReference>
<feature type="domain" description="NADH:flavin oxidoreductase/NADH oxidase N-terminal" evidence="6">
    <location>
        <begin position="4"/>
        <end position="340"/>
    </location>
</feature>
<dbReference type="EMBL" id="JACCEV010000001">
    <property type="protein sequence ID" value="NYT84816.1"/>
    <property type="molecule type" value="Genomic_DNA"/>
</dbReference>
<dbReference type="SUPFAM" id="SSF51395">
    <property type="entry name" value="FMN-linked oxidoreductases"/>
    <property type="match status" value="1"/>
</dbReference>
<dbReference type="PANTHER" id="PTHR43303">
    <property type="entry name" value="NADPH DEHYDROGENASE C23G7.10C-RELATED"/>
    <property type="match status" value="1"/>
</dbReference>
<evidence type="ECO:0000256" key="2">
    <source>
        <dbReference type="ARBA" id="ARBA00022630"/>
    </source>
</evidence>
<sequence length="360" mass="38910">MSSKLFSPYSCRGIVLKNRVGVSPMCQYSADDGLPNTWHVVHLGSRAVGGAGLVMVEAASVAPDARISDKDIGIWNSAQLDQFRQITEFVKSQGAVPAIQLAHAGRKGSTQVPWQGRKAVTVSEGGWSTMGPSNTPFNDEYTVPREMSMQDIQRVINEFTDAAQRSLAAGFEVLELHMGHGYLLHQFLSPLSNTRSDEYGGGFEQRIAFPLQLAKAVRKVWPDHLPLFVRISATDWLDGGWSVEESVTFARQLASAGVDLVDCSSGSVVPDSRGPVAPGFQVPLSAAVRQGANIATGAVGLITEPQQAEDILAAGQADLIFLARALLRDPYWPLRAQQQLDGVSSWPIQYDRAVNPNALT</sequence>
<dbReference type="AlphaFoldDB" id="A0A853GVL5"/>
<dbReference type="InterPro" id="IPR013785">
    <property type="entry name" value="Aldolase_TIM"/>
</dbReference>
<keyword evidence="2" id="KW-0285">Flavoprotein</keyword>
<reference evidence="7 8" key="1">
    <citation type="submission" date="2020-07" db="EMBL/GenBank/DDBJ databases">
        <title>Taxonomic revisions and descriptions of new bacterial species based on genomic comparisons in the high-G+C-content subgroup of the family Alcaligenaceae.</title>
        <authorList>
            <person name="Szabo A."/>
            <person name="Felfoldi T."/>
        </authorList>
    </citation>
    <scope>NUCLEOTIDE SEQUENCE [LARGE SCALE GENOMIC DNA]</scope>
    <source>
        <strain evidence="7 8">DSM 25667</strain>
    </source>
</reference>
<evidence type="ECO:0000313" key="7">
    <source>
        <dbReference type="EMBL" id="NYT84816.1"/>
    </source>
</evidence>
<evidence type="ECO:0000256" key="5">
    <source>
        <dbReference type="ARBA" id="ARBA00023002"/>
    </source>
</evidence>
<dbReference type="InterPro" id="IPR001155">
    <property type="entry name" value="OxRdtase_FMN_N"/>
</dbReference>
<dbReference type="RefSeq" id="WP_130037917.1">
    <property type="nucleotide sequence ID" value="NZ_JACCEV010000001.1"/>
</dbReference>
<comment type="caution">
    <text evidence="7">The sequence shown here is derived from an EMBL/GenBank/DDBJ whole genome shotgun (WGS) entry which is preliminary data.</text>
</comment>
<protein>
    <submittedName>
        <fullName evidence="7">NADH:flavin oxidoreductase/NADH oxidase</fullName>
    </submittedName>
</protein>
<dbReference type="GO" id="GO:0003959">
    <property type="term" value="F:NADPH dehydrogenase activity"/>
    <property type="evidence" value="ECO:0007669"/>
    <property type="project" value="InterPro"/>
</dbReference>